<dbReference type="GO" id="GO:0016787">
    <property type="term" value="F:hydrolase activity"/>
    <property type="evidence" value="ECO:0007669"/>
    <property type="project" value="UniProtKB-KW"/>
</dbReference>
<evidence type="ECO:0000313" key="3">
    <source>
        <dbReference type="EMBL" id="OGD12636.1"/>
    </source>
</evidence>
<dbReference type="InterPro" id="IPR002933">
    <property type="entry name" value="Peptidase_M20"/>
</dbReference>
<name>A0A1F5A3I0_9BACT</name>
<proteinExistence type="predicted"/>
<gene>
    <name evidence="3" type="ORF">A2576_04325</name>
</gene>
<dbReference type="SUPFAM" id="SSF53187">
    <property type="entry name" value="Zn-dependent exopeptidases"/>
    <property type="match status" value="1"/>
</dbReference>
<keyword evidence="1" id="KW-0479">Metal-binding</keyword>
<dbReference type="AlphaFoldDB" id="A0A1F5A3I0"/>
<dbReference type="SUPFAM" id="SSF55031">
    <property type="entry name" value="Bacterial exopeptidase dimerisation domain"/>
    <property type="match status" value="1"/>
</dbReference>
<evidence type="ECO:0000256" key="1">
    <source>
        <dbReference type="ARBA" id="ARBA00022723"/>
    </source>
</evidence>
<reference evidence="3 4" key="1">
    <citation type="journal article" date="2016" name="Nat. Commun.">
        <title>Thousands of microbial genomes shed light on interconnected biogeochemical processes in an aquifer system.</title>
        <authorList>
            <person name="Anantharaman K."/>
            <person name="Brown C.T."/>
            <person name="Hug L.A."/>
            <person name="Sharon I."/>
            <person name="Castelle C.J."/>
            <person name="Probst A.J."/>
            <person name="Thomas B.C."/>
            <person name="Singh A."/>
            <person name="Wilkins M.J."/>
            <person name="Karaoz U."/>
            <person name="Brodie E.L."/>
            <person name="Williams K.H."/>
            <person name="Hubbard S.S."/>
            <person name="Banfield J.F."/>
        </authorList>
    </citation>
    <scope>NUCLEOTIDE SEQUENCE [LARGE SCALE GENOMIC DNA]</scope>
</reference>
<dbReference type="InterPro" id="IPR036264">
    <property type="entry name" value="Bact_exopeptidase_dim_dom"/>
</dbReference>
<accession>A0A1F5A3I0</accession>
<dbReference type="Pfam" id="PF01546">
    <property type="entry name" value="Peptidase_M20"/>
    <property type="match status" value="1"/>
</dbReference>
<dbReference type="PANTHER" id="PTHR43808:SF32">
    <property type="entry name" value="ARGE_DAPE-RELATED DEACYLASE"/>
    <property type="match status" value="1"/>
</dbReference>
<comment type="caution">
    <text evidence="3">The sequence shown here is derived from an EMBL/GenBank/DDBJ whole genome shotgun (WGS) entry which is preliminary data.</text>
</comment>
<evidence type="ECO:0008006" key="5">
    <source>
        <dbReference type="Google" id="ProtNLM"/>
    </source>
</evidence>
<evidence type="ECO:0000256" key="2">
    <source>
        <dbReference type="ARBA" id="ARBA00022801"/>
    </source>
</evidence>
<keyword evidence="2" id="KW-0378">Hydrolase</keyword>
<dbReference type="Gene3D" id="3.40.630.10">
    <property type="entry name" value="Zn peptidases"/>
    <property type="match status" value="1"/>
</dbReference>
<evidence type="ECO:0000313" key="4">
    <source>
        <dbReference type="Proteomes" id="UP000178579"/>
    </source>
</evidence>
<dbReference type="GO" id="GO:0046872">
    <property type="term" value="F:metal ion binding"/>
    <property type="evidence" value="ECO:0007669"/>
    <property type="project" value="UniProtKB-KW"/>
</dbReference>
<dbReference type="PANTHER" id="PTHR43808">
    <property type="entry name" value="ACETYLORNITHINE DEACETYLASE"/>
    <property type="match status" value="1"/>
</dbReference>
<dbReference type="Proteomes" id="UP000178579">
    <property type="component" value="Unassembled WGS sequence"/>
</dbReference>
<sequence length="356" mass="40063">MKDMQVKSLLRELISREDETSFSGWLLEQVKKSQKFDYVKKVKDSRGGLVIEAIKGEPQLIFLCHMDTVKASVGQKRGVHGDRYYGLGAKDMKGGIVSVLKAVLLASEMRNMGLIFYNGEESDRSGMKLLLEKFKYFPKLIVCPESRFVIGSGCKGLMVVSVEVRGIAAHTARPQQGLNSVEGAWELVEYIRSKCKLFKSKMLGHTLITPLFIISWPEFNLSGIVPDKCNMNLELRINSSRLTGDMVLSWVKEFCKLSGFKVEVKLIEEYPVTLIPKKDLLPLTEAINVAGEDVRWADVSLSGFNDGFLLFHKYQIPVVNFGPYGEGNHTANEWVSIRSVEKTAKVYSYLMQIMGK</sequence>
<protein>
    <recommendedName>
        <fullName evidence="5">Peptidase M20 dimerisation domain-containing protein</fullName>
    </recommendedName>
</protein>
<dbReference type="EMBL" id="MEXV01000015">
    <property type="protein sequence ID" value="OGD12636.1"/>
    <property type="molecule type" value="Genomic_DNA"/>
</dbReference>
<dbReference type="Gene3D" id="3.30.70.360">
    <property type="match status" value="1"/>
</dbReference>
<dbReference type="InterPro" id="IPR050072">
    <property type="entry name" value="Peptidase_M20A"/>
</dbReference>
<organism evidence="3 4">
    <name type="scientific">Candidatus Amesbacteria bacterium RIFOXYD1_FULL_47_9</name>
    <dbReference type="NCBI Taxonomy" id="1797267"/>
    <lineage>
        <taxon>Bacteria</taxon>
        <taxon>Candidatus Amesiibacteriota</taxon>
    </lineage>
</organism>